<dbReference type="PANTHER" id="PTHR21310">
    <property type="entry name" value="AMINOGLYCOSIDE PHOSPHOTRANSFERASE-RELATED-RELATED"/>
    <property type="match status" value="1"/>
</dbReference>
<dbReference type="RefSeq" id="XP_062663413.1">
    <property type="nucleotide sequence ID" value="XM_062802658.1"/>
</dbReference>
<keyword evidence="2" id="KW-0723">Serine/threonine-protein kinase</keyword>
<dbReference type="AlphaFoldDB" id="A0AAE0LX32"/>
<name>A0AAE0LX32_9PEZI</name>
<dbReference type="Proteomes" id="UP001278766">
    <property type="component" value="Unassembled WGS sequence"/>
</dbReference>
<dbReference type="PANTHER" id="PTHR21310:SF55">
    <property type="entry name" value="AMINOGLYCOSIDE PHOSPHOTRANSFERASE DOMAIN-CONTAINING PROTEIN"/>
    <property type="match status" value="1"/>
</dbReference>
<protein>
    <submittedName>
        <fullName evidence="2">Serine/threonine protein kinase</fullName>
    </submittedName>
</protein>
<dbReference type="Pfam" id="PF01636">
    <property type="entry name" value="APH"/>
    <property type="match status" value="1"/>
</dbReference>
<dbReference type="GeneID" id="87839606"/>
<accession>A0AAE0LX32</accession>
<sequence>MTVRCFIEDTDKSATQHDGTEDLVVNDSLIYRFLSLLALKTTKRFYGSNGPCAIISPHLIIKRGPFAHLTEAATLRYLAEKTSIPVPRLHCAFVHNNRASIVMERLQGVTLGVAWKSLSNAQRAAIFEQLKSIFRELRSLPPPPGVGIESCVGGSLRDSRIPRSSPRFGPFKTVQEFHLWLREDLRPEDHPNRKDDQDWKDIKRMVAKQDGPWPPPVFTHGDLHPSNIMVCGDCVTGIIDWEFAGWYPHYWEYTSAWYGHHTRHGWENEILKFLDPYPEELEMEKTRQRWWGDF</sequence>
<dbReference type="InterPro" id="IPR011009">
    <property type="entry name" value="Kinase-like_dom_sf"/>
</dbReference>
<proteinExistence type="predicted"/>
<dbReference type="Gene3D" id="3.90.1200.10">
    <property type="match status" value="1"/>
</dbReference>
<evidence type="ECO:0000313" key="3">
    <source>
        <dbReference type="Proteomes" id="UP001278766"/>
    </source>
</evidence>
<dbReference type="SUPFAM" id="SSF56112">
    <property type="entry name" value="Protein kinase-like (PK-like)"/>
    <property type="match status" value="1"/>
</dbReference>
<evidence type="ECO:0000259" key="1">
    <source>
        <dbReference type="Pfam" id="PF01636"/>
    </source>
</evidence>
<dbReference type="CDD" id="cd05120">
    <property type="entry name" value="APH_ChoK_like"/>
    <property type="match status" value="1"/>
</dbReference>
<feature type="domain" description="Aminoglycoside phosphotransferase" evidence="1">
    <location>
        <begin position="71"/>
        <end position="264"/>
    </location>
</feature>
<dbReference type="InterPro" id="IPR051678">
    <property type="entry name" value="AGP_Transferase"/>
</dbReference>
<gene>
    <name evidence="2" type="ORF">B0H64DRAFT_379391</name>
</gene>
<evidence type="ECO:0000313" key="2">
    <source>
        <dbReference type="EMBL" id="KAK3299899.1"/>
    </source>
</evidence>
<dbReference type="InterPro" id="IPR002575">
    <property type="entry name" value="Aminoglycoside_PTrfase"/>
</dbReference>
<keyword evidence="2" id="KW-0418">Kinase</keyword>
<keyword evidence="3" id="KW-1185">Reference proteome</keyword>
<comment type="caution">
    <text evidence="2">The sequence shown here is derived from an EMBL/GenBank/DDBJ whole genome shotgun (WGS) entry which is preliminary data.</text>
</comment>
<dbReference type="GO" id="GO:0004674">
    <property type="term" value="F:protein serine/threonine kinase activity"/>
    <property type="evidence" value="ECO:0007669"/>
    <property type="project" value="UniProtKB-KW"/>
</dbReference>
<organism evidence="2 3">
    <name type="scientific">Chaetomium fimeti</name>
    <dbReference type="NCBI Taxonomy" id="1854472"/>
    <lineage>
        <taxon>Eukaryota</taxon>
        <taxon>Fungi</taxon>
        <taxon>Dikarya</taxon>
        <taxon>Ascomycota</taxon>
        <taxon>Pezizomycotina</taxon>
        <taxon>Sordariomycetes</taxon>
        <taxon>Sordariomycetidae</taxon>
        <taxon>Sordariales</taxon>
        <taxon>Chaetomiaceae</taxon>
        <taxon>Chaetomium</taxon>
    </lineage>
</organism>
<keyword evidence="2" id="KW-0808">Transferase</keyword>
<reference evidence="2" key="2">
    <citation type="submission" date="2023-06" db="EMBL/GenBank/DDBJ databases">
        <authorList>
            <consortium name="Lawrence Berkeley National Laboratory"/>
            <person name="Haridas S."/>
            <person name="Hensen N."/>
            <person name="Bonometti L."/>
            <person name="Westerberg I."/>
            <person name="Brannstrom I.O."/>
            <person name="Guillou S."/>
            <person name="Cros-Aarteil S."/>
            <person name="Calhoun S."/>
            <person name="Kuo A."/>
            <person name="Mondo S."/>
            <person name="Pangilinan J."/>
            <person name="Riley R."/>
            <person name="Labutti K."/>
            <person name="Andreopoulos B."/>
            <person name="Lipzen A."/>
            <person name="Chen C."/>
            <person name="Yanf M."/>
            <person name="Daum C."/>
            <person name="Ng V."/>
            <person name="Clum A."/>
            <person name="Steindorff A."/>
            <person name="Ohm R."/>
            <person name="Martin F."/>
            <person name="Silar P."/>
            <person name="Natvig D."/>
            <person name="Lalanne C."/>
            <person name="Gautier V."/>
            <person name="Ament-Velasquez S.L."/>
            <person name="Kruys A."/>
            <person name="Hutchinson M.I."/>
            <person name="Powell A.J."/>
            <person name="Barry K."/>
            <person name="Miller A.N."/>
            <person name="Grigoriev I.V."/>
            <person name="Debuchy R."/>
            <person name="Gladieux P."/>
            <person name="Thoren M.H."/>
            <person name="Johannesson H."/>
        </authorList>
    </citation>
    <scope>NUCLEOTIDE SEQUENCE</scope>
    <source>
        <strain evidence="2">CBS 168.71</strain>
    </source>
</reference>
<dbReference type="EMBL" id="JAUEPN010000001">
    <property type="protein sequence ID" value="KAK3299899.1"/>
    <property type="molecule type" value="Genomic_DNA"/>
</dbReference>
<reference evidence="2" key="1">
    <citation type="journal article" date="2023" name="Mol. Phylogenet. Evol.">
        <title>Genome-scale phylogeny and comparative genomics of the fungal order Sordariales.</title>
        <authorList>
            <person name="Hensen N."/>
            <person name="Bonometti L."/>
            <person name="Westerberg I."/>
            <person name="Brannstrom I.O."/>
            <person name="Guillou S."/>
            <person name="Cros-Aarteil S."/>
            <person name="Calhoun S."/>
            <person name="Haridas S."/>
            <person name="Kuo A."/>
            <person name="Mondo S."/>
            <person name="Pangilinan J."/>
            <person name="Riley R."/>
            <person name="LaButti K."/>
            <person name="Andreopoulos B."/>
            <person name="Lipzen A."/>
            <person name="Chen C."/>
            <person name="Yan M."/>
            <person name="Daum C."/>
            <person name="Ng V."/>
            <person name="Clum A."/>
            <person name="Steindorff A."/>
            <person name="Ohm R.A."/>
            <person name="Martin F."/>
            <person name="Silar P."/>
            <person name="Natvig D.O."/>
            <person name="Lalanne C."/>
            <person name="Gautier V."/>
            <person name="Ament-Velasquez S.L."/>
            <person name="Kruys A."/>
            <person name="Hutchinson M.I."/>
            <person name="Powell A.J."/>
            <person name="Barry K."/>
            <person name="Miller A.N."/>
            <person name="Grigoriev I.V."/>
            <person name="Debuchy R."/>
            <person name="Gladieux P."/>
            <person name="Hiltunen Thoren M."/>
            <person name="Johannesson H."/>
        </authorList>
    </citation>
    <scope>NUCLEOTIDE SEQUENCE</scope>
    <source>
        <strain evidence="2">CBS 168.71</strain>
    </source>
</reference>